<proteinExistence type="predicted"/>
<evidence type="ECO:0000256" key="1">
    <source>
        <dbReference type="SAM" id="Phobius"/>
    </source>
</evidence>
<feature type="transmembrane region" description="Helical" evidence="1">
    <location>
        <begin position="82"/>
        <end position="103"/>
    </location>
</feature>
<keyword evidence="3" id="KW-0418">Kinase</keyword>
<dbReference type="InterPro" id="IPR050640">
    <property type="entry name" value="Bact_2-comp_sensor_kinase"/>
</dbReference>
<feature type="transmembrane region" description="Helical" evidence="1">
    <location>
        <begin position="123"/>
        <end position="144"/>
    </location>
</feature>
<dbReference type="AlphaFoldDB" id="A0AAW8R4E6"/>
<dbReference type="RefSeq" id="WP_311362553.1">
    <property type="nucleotide sequence ID" value="NZ_JAVRIE010000006.1"/>
</dbReference>
<dbReference type="InterPro" id="IPR010559">
    <property type="entry name" value="Sig_transdc_His_kin_internal"/>
</dbReference>
<dbReference type="GO" id="GO:0000155">
    <property type="term" value="F:phosphorelay sensor kinase activity"/>
    <property type="evidence" value="ECO:0007669"/>
    <property type="project" value="InterPro"/>
</dbReference>
<name>A0AAW8R4E6_9ALTE</name>
<dbReference type="Pfam" id="PF06580">
    <property type="entry name" value="His_kinase"/>
    <property type="match status" value="1"/>
</dbReference>
<dbReference type="PANTHER" id="PTHR34220:SF7">
    <property type="entry name" value="SENSOR HISTIDINE KINASE YPDA"/>
    <property type="match status" value="1"/>
</dbReference>
<feature type="transmembrane region" description="Helical" evidence="1">
    <location>
        <begin position="7"/>
        <end position="27"/>
    </location>
</feature>
<evidence type="ECO:0000313" key="3">
    <source>
        <dbReference type="EMBL" id="MDT0583790.1"/>
    </source>
</evidence>
<dbReference type="PANTHER" id="PTHR34220">
    <property type="entry name" value="SENSOR HISTIDINE KINASE YPDA"/>
    <property type="match status" value="1"/>
</dbReference>
<organism evidence="3 4">
    <name type="scientific">Brumicola blandensis</name>
    <dbReference type="NCBI Taxonomy" id="3075611"/>
    <lineage>
        <taxon>Bacteria</taxon>
        <taxon>Pseudomonadati</taxon>
        <taxon>Pseudomonadota</taxon>
        <taxon>Gammaproteobacteria</taxon>
        <taxon>Alteromonadales</taxon>
        <taxon>Alteromonadaceae</taxon>
        <taxon>Brumicola</taxon>
    </lineage>
</organism>
<feature type="domain" description="Signal transduction histidine kinase internal region" evidence="2">
    <location>
        <begin position="164"/>
        <end position="243"/>
    </location>
</feature>
<evidence type="ECO:0000259" key="2">
    <source>
        <dbReference type="Pfam" id="PF06580"/>
    </source>
</evidence>
<dbReference type="InterPro" id="IPR036890">
    <property type="entry name" value="HATPase_C_sf"/>
</dbReference>
<sequence>MLKSRYFWLANSAFWVAVLGIFVHIQYGTVLGTAEELSWGRTWVLMSPWFLTWIPVTAVIFKVVSHNARRDQHLAAKILSHAVWAGLLLSFYWLFCSSIRILLRDDSLSDLWDVSTHIFTNSAQLDVAIYVGVLVIALSINFYHRAMQESMELRRVQNDLVQEQLKALRTQLNPHFLFNTLNTIASLVRLKREKDAVSALSELSMMLRKILENKEHTDIKVKDEISFIQSYLTIQKMRFADKLNTNISVEPDCMEIEIPNMLLQPLVENAVQHGSQMESNSNPVNLNITRSDNELMFVLTNKISRGDKHDGFGIGLSTTRERLNRLYQKFRLELTPLNDGVFQTILAIPIGAKDA</sequence>
<dbReference type="GO" id="GO:0016020">
    <property type="term" value="C:membrane"/>
    <property type="evidence" value="ECO:0007669"/>
    <property type="project" value="InterPro"/>
</dbReference>
<evidence type="ECO:0000313" key="4">
    <source>
        <dbReference type="Proteomes" id="UP001249020"/>
    </source>
</evidence>
<dbReference type="SUPFAM" id="SSF55874">
    <property type="entry name" value="ATPase domain of HSP90 chaperone/DNA topoisomerase II/histidine kinase"/>
    <property type="match status" value="1"/>
</dbReference>
<dbReference type="EMBL" id="JAVRIE010000006">
    <property type="protein sequence ID" value="MDT0583790.1"/>
    <property type="molecule type" value="Genomic_DNA"/>
</dbReference>
<accession>A0AAW8R4E6</accession>
<keyword evidence="3" id="KW-0808">Transferase</keyword>
<reference evidence="3 4" key="1">
    <citation type="submission" date="2023-09" db="EMBL/GenBank/DDBJ databases">
        <authorList>
            <person name="Rey-Velasco X."/>
        </authorList>
    </citation>
    <scope>NUCLEOTIDE SEQUENCE [LARGE SCALE GENOMIC DNA]</scope>
    <source>
        <strain evidence="3 4">W409</strain>
    </source>
</reference>
<dbReference type="Proteomes" id="UP001249020">
    <property type="component" value="Unassembled WGS sequence"/>
</dbReference>
<keyword evidence="1" id="KW-0472">Membrane</keyword>
<gene>
    <name evidence="3" type="ORF">RM544_14665</name>
</gene>
<keyword evidence="1" id="KW-1133">Transmembrane helix</keyword>
<keyword evidence="1" id="KW-0812">Transmembrane</keyword>
<protein>
    <submittedName>
        <fullName evidence="3">Histidine kinase</fullName>
    </submittedName>
</protein>
<comment type="caution">
    <text evidence="3">The sequence shown here is derived from an EMBL/GenBank/DDBJ whole genome shotgun (WGS) entry which is preliminary data.</text>
</comment>
<feature type="transmembrane region" description="Helical" evidence="1">
    <location>
        <begin position="39"/>
        <end position="61"/>
    </location>
</feature>
<dbReference type="Gene3D" id="3.30.565.10">
    <property type="entry name" value="Histidine kinase-like ATPase, C-terminal domain"/>
    <property type="match status" value="1"/>
</dbReference>
<keyword evidence="4" id="KW-1185">Reference proteome</keyword>